<dbReference type="InterPro" id="IPR030400">
    <property type="entry name" value="Sedolisin_dom"/>
</dbReference>
<dbReference type="InterPro" id="IPR015366">
    <property type="entry name" value="S53_propep"/>
</dbReference>
<dbReference type="Proteomes" id="UP001337655">
    <property type="component" value="Unassembled WGS sequence"/>
</dbReference>
<feature type="binding site" evidence="11">
    <location>
        <position position="666"/>
    </location>
    <ligand>
        <name>Ca(2+)</name>
        <dbReference type="ChEBI" id="CHEBI:29108"/>
    </ligand>
</feature>
<comment type="caution">
    <text evidence="15">The sequence shown here is derived from an EMBL/GenBank/DDBJ whole genome shotgun (WGS) entry which is preliminary data.</text>
</comment>
<keyword evidence="8 11" id="KW-0720">Serine protease</keyword>
<evidence type="ECO:0000256" key="6">
    <source>
        <dbReference type="ARBA" id="ARBA00022723"/>
    </source>
</evidence>
<dbReference type="GO" id="GO:0008240">
    <property type="term" value="F:tripeptidyl-peptidase activity"/>
    <property type="evidence" value="ECO:0007669"/>
    <property type="project" value="UniProtKB-EC"/>
</dbReference>
<evidence type="ECO:0000256" key="7">
    <source>
        <dbReference type="ARBA" id="ARBA00022801"/>
    </source>
</evidence>
<evidence type="ECO:0000256" key="11">
    <source>
        <dbReference type="PROSITE-ProRule" id="PRU01032"/>
    </source>
</evidence>
<feature type="signal peptide" evidence="13">
    <location>
        <begin position="1"/>
        <end position="20"/>
    </location>
</feature>
<feature type="active site" description="Charge relay system" evidence="11">
    <location>
        <position position="625"/>
    </location>
</feature>
<sequence length="708" mass="77312">MARITLWATLGLAAVSAVIALPAPPSHAVHEERSAPPARWLKKDRVPPSAKLLVRLGLTQSNLDIGPEYLLDVSHPESPNYGKHWTADQVIDAFKPSQDTVDTVRSWLVDSGIKNHTITHTKNQAWLAFHASAKQLESLLHTEYFEYHDQHTGAVSPSTDCYHLPQHIREHVDYITPGITLLPPMHKPGQRQQSTSTQLDRQRKKYYVQGSKRSTSRRSPYHDEQGSTDSCDQSITPACVAALYEIPQARLADPSNSMGILQLGDDRWDQFDLDLYFDEFAHWIPKGTHPRNGEINGAVSYTEDPANVGVEAMTDLAAAYPIVYPQNITFWSVDDEYHWAHFFDPNTWFPGRQEGTMYIGMNNFLDAIDGSFCTSCAYGECGNLDGYDPSYPDLNPGGYRGELQCGQFKPTNVISISYGLAEFQVPVSLARRQCAEYMKLGLQGISFVVASGDDGVGRWDPNAKHQTSQEGEDTVFAPDVMNTCPWVTSVGATQVSPGRTVSEAETAAQIDGQGFSGGGFSNLYPRPAYQRAAVDAFFAEHEPDIPSYSGIVPNSTELKALPDIGTIVGDKAAADIELPDGSHVTGGQIARKYNRIGRGYPDVAANGANVPNILNGEVIPTWGTSFSAPVFAAIITRINEERIAVGKSALGFLNPTLYAHPEMMNDITEGSNKGSGSLGFTAGSGWDPVTGLGTPSYPKMLKLFLSLP</sequence>
<keyword evidence="6 11" id="KW-0479">Metal-binding</keyword>
<feature type="region of interest" description="Disordered" evidence="12">
    <location>
        <begin position="181"/>
        <end position="231"/>
    </location>
</feature>
<dbReference type="SUPFAM" id="SSF54897">
    <property type="entry name" value="Protease propeptides/inhibitors"/>
    <property type="match status" value="1"/>
</dbReference>
<dbReference type="InterPro" id="IPR050819">
    <property type="entry name" value="Tripeptidyl-peptidase_I"/>
</dbReference>
<accession>A0AAV9PA21</accession>
<evidence type="ECO:0000256" key="8">
    <source>
        <dbReference type="ARBA" id="ARBA00022825"/>
    </source>
</evidence>
<dbReference type="GO" id="GO:0006508">
    <property type="term" value="P:proteolysis"/>
    <property type="evidence" value="ECO:0007669"/>
    <property type="project" value="UniProtKB-KW"/>
</dbReference>
<keyword evidence="9 11" id="KW-0106">Calcium</keyword>
<gene>
    <name evidence="15" type="ORF">LTR77_006938</name>
</gene>
<dbReference type="GO" id="GO:0005576">
    <property type="term" value="C:extracellular region"/>
    <property type="evidence" value="ECO:0007669"/>
    <property type="project" value="UniProtKB-SubCell"/>
</dbReference>
<comment type="cofactor">
    <cofactor evidence="11">
        <name>Ca(2+)</name>
        <dbReference type="ChEBI" id="CHEBI:29108"/>
    </cofactor>
    <text evidence="11">Binds 1 Ca(2+) ion per subunit.</text>
</comment>
<dbReference type="AlphaFoldDB" id="A0AAV9PA21"/>
<feature type="active site" description="Charge relay system" evidence="11">
    <location>
        <position position="311"/>
    </location>
</feature>
<dbReference type="GO" id="GO:0004252">
    <property type="term" value="F:serine-type endopeptidase activity"/>
    <property type="evidence" value="ECO:0007669"/>
    <property type="project" value="UniProtKB-UniRule"/>
</dbReference>
<evidence type="ECO:0000259" key="14">
    <source>
        <dbReference type="PROSITE" id="PS51695"/>
    </source>
</evidence>
<proteinExistence type="predicted"/>
<evidence type="ECO:0000256" key="9">
    <source>
        <dbReference type="ARBA" id="ARBA00022837"/>
    </source>
</evidence>
<dbReference type="GO" id="GO:0046872">
    <property type="term" value="F:metal ion binding"/>
    <property type="evidence" value="ECO:0007669"/>
    <property type="project" value="UniProtKB-UniRule"/>
</dbReference>
<evidence type="ECO:0000313" key="16">
    <source>
        <dbReference type="Proteomes" id="UP001337655"/>
    </source>
</evidence>
<dbReference type="CDD" id="cd11377">
    <property type="entry name" value="Pro-peptidase_S53"/>
    <property type="match status" value="1"/>
</dbReference>
<feature type="compositionally biased region" description="Polar residues" evidence="12">
    <location>
        <begin position="190"/>
        <end position="199"/>
    </location>
</feature>
<dbReference type="Gene3D" id="3.40.50.200">
    <property type="entry name" value="Peptidase S8/S53 domain"/>
    <property type="match status" value="1"/>
</dbReference>
<feature type="binding site" evidence="11">
    <location>
        <position position="687"/>
    </location>
    <ligand>
        <name>Ca(2+)</name>
        <dbReference type="ChEBI" id="CHEBI:29108"/>
    </ligand>
</feature>
<dbReference type="PANTHER" id="PTHR14218">
    <property type="entry name" value="PROTEASE S8 TRIPEPTIDYL PEPTIDASE I CLN2"/>
    <property type="match status" value="1"/>
</dbReference>
<reference evidence="15 16" key="1">
    <citation type="submission" date="2023-08" db="EMBL/GenBank/DDBJ databases">
        <title>Black Yeasts Isolated from many extreme environments.</title>
        <authorList>
            <person name="Coleine C."/>
            <person name="Stajich J.E."/>
            <person name="Selbmann L."/>
        </authorList>
    </citation>
    <scope>NUCLEOTIDE SEQUENCE [LARGE SCALE GENOMIC DNA]</scope>
    <source>
        <strain evidence="15 16">CCFEE 5935</strain>
    </source>
</reference>
<dbReference type="SMART" id="SM00944">
    <property type="entry name" value="Pro-kuma_activ"/>
    <property type="match status" value="1"/>
</dbReference>
<evidence type="ECO:0000256" key="4">
    <source>
        <dbReference type="ARBA" id="ARBA00012462"/>
    </source>
</evidence>
<keyword evidence="13" id="KW-0732">Signal</keyword>
<comment type="subcellular location">
    <subcellularLocation>
        <location evidence="3">Secreted</location>
        <location evidence="3">Extracellular space</location>
    </subcellularLocation>
</comment>
<evidence type="ECO:0000256" key="12">
    <source>
        <dbReference type="SAM" id="MobiDB-lite"/>
    </source>
</evidence>
<dbReference type="InterPro" id="IPR000209">
    <property type="entry name" value="Peptidase_S8/S53_dom"/>
</dbReference>
<evidence type="ECO:0000256" key="10">
    <source>
        <dbReference type="ARBA" id="ARBA00023145"/>
    </source>
</evidence>
<evidence type="ECO:0000313" key="15">
    <source>
        <dbReference type="EMBL" id="KAK5168368.1"/>
    </source>
</evidence>
<feature type="active site" description="Charge relay system" evidence="11">
    <location>
        <position position="315"/>
    </location>
</feature>
<feature type="binding site" evidence="11">
    <location>
        <position position="667"/>
    </location>
    <ligand>
        <name>Ca(2+)</name>
        <dbReference type="ChEBI" id="CHEBI:29108"/>
    </ligand>
</feature>
<dbReference type="PROSITE" id="PS51695">
    <property type="entry name" value="SEDOLISIN"/>
    <property type="match status" value="1"/>
</dbReference>
<dbReference type="InterPro" id="IPR036852">
    <property type="entry name" value="Peptidase_S8/S53_dom_sf"/>
</dbReference>
<keyword evidence="16" id="KW-1185">Reference proteome</keyword>
<keyword evidence="7 11" id="KW-0378">Hydrolase</keyword>
<evidence type="ECO:0000256" key="2">
    <source>
        <dbReference type="ARBA" id="ARBA00002451"/>
    </source>
</evidence>
<dbReference type="CDD" id="cd04056">
    <property type="entry name" value="Peptidases_S53"/>
    <property type="match status" value="1"/>
</dbReference>
<organism evidence="15 16">
    <name type="scientific">Saxophila tyrrhenica</name>
    <dbReference type="NCBI Taxonomy" id="1690608"/>
    <lineage>
        <taxon>Eukaryota</taxon>
        <taxon>Fungi</taxon>
        <taxon>Dikarya</taxon>
        <taxon>Ascomycota</taxon>
        <taxon>Pezizomycotina</taxon>
        <taxon>Dothideomycetes</taxon>
        <taxon>Dothideomycetidae</taxon>
        <taxon>Mycosphaerellales</taxon>
        <taxon>Extremaceae</taxon>
        <taxon>Saxophila</taxon>
    </lineage>
</organism>
<dbReference type="EMBL" id="JAVRRT010000010">
    <property type="protein sequence ID" value="KAK5168368.1"/>
    <property type="molecule type" value="Genomic_DNA"/>
</dbReference>
<keyword evidence="5 11" id="KW-0645">Protease</keyword>
<protein>
    <recommendedName>
        <fullName evidence="4">tripeptidyl-peptidase II</fullName>
        <ecNumber evidence="4">3.4.14.10</ecNumber>
    </recommendedName>
</protein>
<evidence type="ECO:0000256" key="1">
    <source>
        <dbReference type="ARBA" id="ARBA00001910"/>
    </source>
</evidence>
<feature type="binding site" evidence="11">
    <location>
        <position position="685"/>
    </location>
    <ligand>
        <name>Ca(2+)</name>
        <dbReference type="ChEBI" id="CHEBI:29108"/>
    </ligand>
</feature>
<dbReference type="Pfam" id="PF09286">
    <property type="entry name" value="Pro-kuma_activ"/>
    <property type="match status" value="1"/>
</dbReference>
<dbReference type="EC" id="3.4.14.10" evidence="4"/>
<keyword evidence="10" id="KW-0865">Zymogen</keyword>
<evidence type="ECO:0000256" key="3">
    <source>
        <dbReference type="ARBA" id="ARBA00004239"/>
    </source>
</evidence>
<dbReference type="PANTHER" id="PTHR14218:SF19">
    <property type="entry name" value="SERINE PROTEASE AORO, PUTATIVE (AFU_ORTHOLOGUE AFUA_6G10250)-RELATED"/>
    <property type="match status" value="1"/>
</dbReference>
<dbReference type="GeneID" id="89928276"/>
<comment type="function">
    <text evidence="2">Secreted tripeptidyl-peptidase which degrades proteins at acidic pHs and is involved in virulence.</text>
</comment>
<name>A0AAV9PA21_9PEZI</name>
<evidence type="ECO:0000256" key="13">
    <source>
        <dbReference type="SAM" id="SignalP"/>
    </source>
</evidence>
<evidence type="ECO:0000256" key="5">
    <source>
        <dbReference type="ARBA" id="ARBA00022670"/>
    </source>
</evidence>
<feature type="domain" description="Peptidase S53" evidence="14">
    <location>
        <begin position="234"/>
        <end position="707"/>
    </location>
</feature>
<dbReference type="Pfam" id="PF00082">
    <property type="entry name" value="Peptidase_S8"/>
    <property type="match status" value="1"/>
</dbReference>
<dbReference type="RefSeq" id="XP_064657978.1">
    <property type="nucleotide sequence ID" value="XM_064804177.1"/>
</dbReference>
<dbReference type="SUPFAM" id="SSF52743">
    <property type="entry name" value="Subtilisin-like"/>
    <property type="match status" value="1"/>
</dbReference>
<feature type="chain" id="PRO_5043339642" description="tripeptidyl-peptidase II" evidence="13">
    <location>
        <begin position="21"/>
        <end position="708"/>
    </location>
</feature>
<comment type="catalytic activity">
    <reaction evidence="1">
        <text>Release of an N-terminal tripeptide from a polypeptide.</text>
        <dbReference type="EC" id="3.4.14.10"/>
    </reaction>
</comment>